<proteinExistence type="predicted"/>
<comment type="caution">
    <text evidence="3">The sequence shown here is derived from an EMBL/GenBank/DDBJ whole genome shotgun (WGS) entry which is preliminary data.</text>
</comment>
<feature type="chain" id="PRO_5001486647" description="DUF7808 domain-containing protein" evidence="1">
    <location>
        <begin position="18"/>
        <end position="158"/>
    </location>
</feature>
<dbReference type="PANTHER" id="PTHR34493">
    <property type="entry name" value="PROTEIN CBG13422-RELATED"/>
    <property type="match status" value="1"/>
</dbReference>
<feature type="domain" description="DUF7808" evidence="2">
    <location>
        <begin position="20"/>
        <end position="152"/>
    </location>
</feature>
<sequence length="158" mass="18216">MARHIIALLLVASSVSSESVHWQWRDMKCAAKGEKAQKTASPCEISLKETEADDKPRTAPFEPCFEEVVDGKPRTYCNVLCPGADTVYLIKRQPQNHRSCFAHFTYKIEKRENDFYMWRDGKCRTSDVEFVIRCEFAFGRAEFPADDVVFANARRKQL</sequence>
<evidence type="ECO:0000256" key="1">
    <source>
        <dbReference type="SAM" id="SignalP"/>
    </source>
</evidence>
<name>A0A016SE22_9BILA</name>
<dbReference type="OrthoDB" id="5811728at2759"/>
<dbReference type="STRING" id="53326.A0A016SE22"/>
<keyword evidence="1" id="KW-0732">Signal</keyword>
<dbReference type="EMBL" id="JARK01001580">
    <property type="protein sequence ID" value="EYB88581.1"/>
    <property type="molecule type" value="Genomic_DNA"/>
</dbReference>
<evidence type="ECO:0000313" key="4">
    <source>
        <dbReference type="Proteomes" id="UP000024635"/>
    </source>
</evidence>
<dbReference type="InterPro" id="IPR056710">
    <property type="entry name" value="DUF7808"/>
</dbReference>
<dbReference type="Proteomes" id="UP000024635">
    <property type="component" value="Unassembled WGS sequence"/>
</dbReference>
<feature type="signal peptide" evidence="1">
    <location>
        <begin position="1"/>
        <end position="17"/>
    </location>
</feature>
<organism evidence="3 4">
    <name type="scientific">Ancylostoma ceylanicum</name>
    <dbReference type="NCBI Taxonomy" id="53326"/>
    <lineage>
        <taxon>Eukaryota</taxon>
        <taxon>Metazoa</taxon>
        <taxon>Ecdysozoa</taxon>
        <taxon>Nematoda</taxon>
        <taxon>Chromadorea</taxon>
        <taxon>Rhabditida</taxon>
        <taxon>Rhabditina</taxon>
        <taxon>Rhabditomorpha</taxon>
        <taxon>Strongyloidea</taxon>
        <taxon>Ancylostomatidae</taxon>
        <taxon>Ancylostomatinae</taxon>
        <taxon>Ancylostoma</taxon>
    </lineage>
</organism>
<dbReference type="PANTHER" id="PTHR34493:SF7">
    <property type="entry name" value="SECRETED PROTEIN"/>
    <property type="match status" value="1"/>
</dbReference>
<evidence type="ECO:0000259" key="2">
    <source>
        <dbReference type="Pfam" id="PF25096"/>
    </source>
</evidence>
<evidence type="ECO:0000313" key="3">
    <source>
        <dbReference type="EMBL" id="EYB88581.1"/>
    </source>
</evidence>
<protein>
    <recommendedName>
        <fullName evidence="2">DUF7808 domain-containing protein</fullName>
    </recommendedName>
</protein>
<dbReference type="Pfam" id="PF25096">
    <property type="entry name" value="DUF7808"/>
    <property type="match status" value="1"/>
</dbReference>
<keyword evidence="4" id="KW-1185">Reference proteome</keyword>
<dbReference type="AlphaFoldDB" id="A0A016SE22"/>
<gene>
    <name evidence="3" type="primary">Acey_s0244.g3512</name>
    <name evidence="3" type="ORF">Y032_0244g3512</name>
</gene>
<reference evidence="4" key="1">
    <citation type="journal article" date="2015" name="Nat. Genet.">
        <title>The genome and transcriptome of the zoonotic hookworm Ancylostoma ceylanicum identify infection-specific gene families.</title>
        <authorList>
            <person name="Schwarz E.M."/>
            <person name="Hu Y."/>
            <person name="Antoshechkin I."/>
            <person name="Miller M.M."/>
            <person name="Sternberg P.W."/>
            <person name="Aroian R.V."/>
        </authorList>
    </citation>
    <scope>NUCLEOTIDE SEQUENCE</scope>
    <source>
        <strain evidence="4">HY135</strain>
    </source>
</reference>
<accession>A0A016SE22</accession>